<feature type="transmembrane region" description="Helical" evidence="12">
    <location>
        <begin position="413"/>
        <end position="441"/>
    </location>
</feature>
<feature type="compositionally biased region" description="Low complexity" evidence="11">
    <location>
        <begin position="522"/>
        <end position="539"/>
    </location>
</feature>
<dbReference type="GeneID" id="37012697"/>
<evidence type="ECO:0000313" key="14">
    <source>
        <dbReference type="EMBL" id="PWN19811.1"/>
    </source>
</evidence>
<feature type="compositionally biased region" description="Gly residues" evidence="11">
    <location>
        <begin position="1238"/>
        <end position="1256"/>
    </location>
</feature>
<keyword evidence="3" id="KW-0813">Transport</keyword>
<dbReference type="GO" id="GO:0036376">
    <property type="term" value="P:sodium ion export across plasma membrane"/>
    <property type="evidence" value="ECO:0007669"/>
    <property type="project" value="InterPro"/>
</dbReference>
<reference evidence="14 15" key="1">
    <citation type="journal article" date="2018" name="Mol. Biol. Evol.">
        <title>Broad Genomic Sampling Reveals a Smut Pathogenic Ancestry of the Fungal Clade Ustilaginomycotina.</title>
        <authorList>
            <person name="Kijpornyongpan T."/>
            <person name="Mondo S.J."/>
            <person name="Barry K."/>
            <person name="Sandor L."/>
            <person name="Lee J."/>
            <person name="Lipzen A."/>
            <person name="Pangilinan J."/>
            <person name="LaButti K."/>
            <person name="Hainaut M."/>
            <person name="Henrissat B."/>
            <person name="Grigoriev I.V."/>
            <person name="Spatafora J.W."/>
            <person name="Aime M.C."/>
        </authorList>
    </citation>
    <scope>NUCLEOTIDE SEQUENCE [LARGE SCALE GENOMIC DNA]</scope>
    <source>
        <strain evidence="14 15">MCA 4718</strain>
    </source>
</reference>
<organism evidence="14 15">
    <name type="scientific">Pseudomicrostroma glucosiphilum</name>
    <dbReference type="NCBI Taxonomy" id="1684307"/>
    <lineage>
        <taxon>Eukaryota</taxon>
        <taxon>Fungi</taxon>
        <taxon>Dikarya</taxon>
        <taxon>Basidiomycota</taxon>
        <taxon>Ustilaginomycotina</taxon>
        <taxon>Exobasidiomycetes</taxon>
        <taxon>Microstromatales</taxon>
        <taxon>Microstromatales incertae sedis</taxon>
        <taxon>Pseudomicrostroma</taxon>
    </lineage>
</organism>
<feature type="transmembrane region" description="Helical" evidence="12">
    <location>
        <begin position="14"/>
        <end position="33"/>
    </location>
</feature>
<feature type="compositionally biased region" description="Basic and acidic residues" evidence="11">
    <location>
        <begin position="988"/>
        <end position="1001"/>
    </location>
</feature>
<evidence type="ECO:0000256" key="11">
    <source>
        <dbReference type="SAM" id="MobiDB-lite"/>
    </source>
</evidence>
<evidence type="ECO:0000256" key="2">
    <source>
        <dbReference type="ARBA" id="ARBA00005248"/>
    </source>
</evidence>
<dbReference type="GO" id="GO:0015385">
    <property type="term" value="F:sodium:proton antiporter activity"/>
    <property type="evidence" value="ECO:0007669"/>
    <property type="project" value="InterPro"/>
</dbReference>
<feature type="compositionally biased region" description="Basic residues" evidence="11">
    <location>
        <begin position="923"/>
        <end position="938"/>
    </location>
</feature>
<comment type="subcellular location">
    <subcellularLocation>
        <location evidence="1">Membrane</location>
        <topology evidence="1">Multi-pass membrane protein</topology>
    </subcellularLocation>
</comment>
<feature type="transmembrane region" description="Helical" evidence="12">
    <location>
        <begin position="86"/>
        <end position="102"/>
    </location>
</feature>
<comment type="similarity">
    <text evidence="2">Belongs to the fungal Na(+)/H(+) exchanger family.</text>
</comment>
<accession>A0A316U5S4</accession>
<feature type="transmembrane region" description="Helical" evidence="12">
    <location>
        <begin position="114"/>
        <end position="137"/>
    </location>
</feature>
<feature type="compositionally biased region" description="Polar residues" evidence="11">
    <location>
        <begin position="970"/>
        <end position="985"/>
    </location>
</feature>
<keyword evidence="8" id="KW-0406">Ion transport</keyword>
<dbReference type="InterPro" id="IPR006153">
    <property type="entry name" value="Cation/H_exchanger_TM"/>
</dbReference>
<feature type="region of interest" description="Disordered" evidence="11">
    <location>
        <begin position="795"/>
        <end position="1320"/>
    </location>
</feature>
<evidence type="ECO:0000256" key="8">
    <source>
        <dbReference type="ARBA" id="ARBA00023065"/>
    </source>
</evidence>
<feature type="transmembrane region" description="Helical" evidence="12">
    <location>
        <begin position="216"/>
        <end position="237"/>
    </location>
</feature>
<dbReference type="PANTHER" id="PTHR31382">
    <property type="entry name" value="NA(+)/H(+) ANTIPORTER"/>
    <property type="match status" value="1"/>
</dbReference>
<dbReference type="STRING" id="1684307.A0A316U5S4"/>
<evidence type="ECO:0000256" key="12">
    <source>
        <dbReference type="SAM" id="Phobius"/>
    </source>
</evidence>
<dbReference type="EMBL" id="KZ819330">
    <property type="protein sequence ID" value="PWN19811.1"/>
    <property type="molecule type" value="Genomic_DNA"/>
</dbReference>
<dbReference type="PANTHER" id="PTHR31382:SF4">
    <property type="entry name" value="NA(+)_H(+) ANTIPORTER"/>
    <property type="match status" value="1"/>
</dbReference>
<proteinExistence type="inferred from homology"/>
<evidence type="ECO:0000256" key="5">
    <source>
        <dbReference type="ARBA" id="ARBA00022692"/>
    </source>
</evidence>
<keyword evidence="5 12" id="KW-0812">Transmembrane</keyword>
<keyword evidence="6 12" id="KW-1133">Transmembrane helix</keyword>
<dbReference type="GO" id="GO:0005886">
    <property type="term" value="C:plasma membrane"/>
    <property type="evidence" value="ECO:0007669"/>
    <property type="project" value="InterPro"/>
</dbReference>
<feature type="transmembrane region" description="Helical" evidence="12">
    <location>
        <begin position="45"/>
        <end position="66"/>
    </location>
</feature>
<feature type="transmembrane region" description="Helical" evidence="12">
    <location>
        <begin position="308"/>
        <end position="328"/>
    </location>
</feature>
<keyword evidence="9 12" id="KW-0472">Membrane</keyword>
<feature type="compositionally biased region" description="Basic and acidic residues" evidence="11">
    <location>
        <begin position="683"/>
        <end position="703"/>
    </location>
</feature>
<feature type="compositionally biased region" description="Basic and acidic residues" evidence="11">
    <location>
        <begin position="1061"/>
        <end position="1072"/>
    </location>
</feature>
<protein>
    <recommendedName>
        <fullName evidence="13">Cation/H+ exchanger transmembrane domain-containing protein</fullName>
    </recommendedName>
</protein>
<evidence type="ECO:0000256" key="10">
    <source>
        <dbReference type="ARBA" id="ARBA00023201"/>
    </source>
</evidence>
<evidence type="ECO:0000259" key="13">
    <source>
        <dbReference type="Pfam" id="PF00999"/>
    </source>
</evidence>
<feature type="compositionally biased region" description="Acidic residues" evidence="11">
    <location>
        <begin position="958"/>
        <end position="969"/>
    </location>
</feature>
<keyword evidence="7" id="KW-0915">Sodium</keyword>
<evidence type="ECO:0000256" key="6">
    <source>
        <dbReference type="ARBA" id="ARBA00022989"/>
    </source>
</evidence>
<keyword evidence="15" id="KW-1185">Reference proteome</keyword>
<feature type="compositionally biased region" description="Low complexity" evidence="11">
    <location>
        <begin position="869"/>
        <end position="880"/>
    </location>
</feature>
<dbReference type="Proteomes" id="UP000245942">
    <property type="component" value="Unassembled WGS sequence"/>
</dbReference>
<feature type="compositionally biased region" description="Basic and acidic residues" evidence="11">
    <location>
        <begin position="814"/>
        <end position="831"/>
    </location>
</feature>
<dbReference type="Pfam" id="PF00999">
    <property type="entry name" value="Na_H_Exchanger"/>
    <property type="match status" value="1"/>
</dbReference>
<sequence>MGSFDPFEVSAPHVIYVGLGLFIVVFGMLSLFIKEKLYMGEAPLALIFGIIVGPAAANVFNPISWGDGSSTRAPGGYVTNEVTLEVMRVTIALSVFAVGVELPKKYLLRHWRSIAMLLGPVMVWGWLVTAGFILLLVPGMDFLNSLVVAACVTPTDPILAQAVVGGPWAEKHVPAHLRHMLQCESGCNDGAAFPFLYLALFLTTTRGNESKGIAEWFYDALAYQIIFGTILGAVIGWAARKAMRFSERRRLVDRESFVAQYVSLAIASMGVNVLLGSDDLLAAFACGTAFAWDGWFTKQTEDSNFSNIVDLLFNTATFIYIGALMPWYEFAHAAGSLNVWRCIVLAIAVLMLKRIPIILALWRWIPDIKTFREAMFSGHFGPMGVGAIFIATLGRHELPEEIPEPPETSNDVLALTIQPIVFFLVLCSVAVHGLTVPFFAFSKRATTITRTWSRHPSMADGGEPGWLGRLKRYTTGDTMRSVNEDGNTDGMTEIQRVLNAQLGVIGKGAIGGDAEKELRGESSSNGQSADGSGDDSSGSRTRFGLLNTRTERDLELAEGDLNEKADGEDTPQRSAKSKRDRHNCTREECDDLDDWEADEMEDPSCEWGGDNTAELKLFKAKQAERREARRKQRQREREDDDGDMGDAPMDRELISGEIDESDEDEDVRKDKEGHRRHRPGIVDAKDEEERKSMDKFRDESERYPKARSWLEGTQLVIEYMEHKSSEPLVRVVELSSEEAERIALCSQDEENTVAASWMYAHRDELDDHVEDSAHREWHPAEAARKLVATGALQSWMSSAKGDRSGRNKSSKTGNADRDQSQEETEQERQDRAAMMYEAMNWRKGEEGDGDDERSTATPGSNNRSRDETAVSSASASASDAEGTLPAPRSPFNASPNRSKSPPALGRRSSSDVNSSRPPQPRQHLAHGGRRASMRRKVLAGKGYLGGQDASGSLADGNDNAEDYVDEEPSSQDSRQEMTTSGSSGLLRTPEDVRSSQRDRAANRAPSASVSFLDTGDTRHDRVDGAACGAPRKQGSFRKRKEGRSSAATGPKSSASQPSGSQDKEPSFKDKAISRINSAGEGLSGGSSSRSAPQSPQAEGPTTLTFTSPLDERENPIDNSVDEGSSRSGKGSSKGKKAPGRLSAFLSSFTASSSSSGSQSHSQLTSATSREEDSSASAAPDVSQPERGRPTSGSGLGSTGGIQAFQLPPSSAANENPEVLAALEALNSRSRGDAAVGEEGQGGTGGQTPGSGSGSGSGDSRSHSRGATPGPTVRTHLEAHEGRSEGILSTPERGSGVNTPTEGASMPATGSVAFAPAPSRN</sequence>
<feature type="compositionally biased region" description="Basic and acidic residues" evidence="11">
    <location>
        <begin position="549"/>
        <end position="571"/>
    </location>
</feature>
<feature type="compositionally biased region" description="Low complexity" evidence="11">
    <location>
        <begin position="1077"/>
        <end position="1098"/>
    </location>
</feature>
<evidence type="ECO:0000256" key="4">
    <source>
        <dbReference type="ARBA" id="ARBA00022449"/>
    </source>
</evidence>
<evidence type="ECO:0000256" key="7">
    <source>
        <dbReference type="ARBA" id="ARBA00023053"/>
    </source>
</evidence>
<feature type="region of interest" description="Disordered" evidence="11">
    <location>
        <begin position="619"/>
        <end position="703"/>
    </location>
</feature>
<dbReference type="GO" id="GO:0042391">
    <property type="term" value="P:regulation of membrane potential"/>
    <property type="evidence" value="ECO:0007669"/>
    <property type="project" value="InterPro"/>
</dbReference>
<evidence type="ECO:0000256" key="9">
    <source>
        <dbReference type="ARBA" id="ARBA00023136"/>
    </source>
</evidence>
<dbReference type="FunFam" id="1.20.1530.20:FF:000015">
    <property type="entry name" value="Na(+)/H(+) antiporter 2"/>
    <property type="match status" value="1"/>
</dbReference>
<evidence type="ECO:0000256" key="3">
    <source>
        <dbReference type="ARBA" id="ARBA00022448"/>
    </source>
</evidence>
<feature type="compositionally biased region" description="Low complexity" evidence="11">
    <location>
        <begin position="1142"/>
        <end position="1165"/>
    </location>
</feature>
<evidence type="ECO:0000256" key="1">
    <source>
        <dbReference type="ARBA" id="ARBA00004141"/>
    </source>
</evidence>
<feature type="region of interest" description="Disordered" evidence="11">
    <location>
        <begin position="516"/>
        <end position="586"/>
    </location>
</feature>
<feature type="compositionally biased region" description="Polar residues" evidence="11">
    <location>
        <begin position="1045"/>
        <end position="1060"/>
    </location>
</feature>
<keyword evidence="10" id="KW-0739">Sodium transport</keyword>
<dbReference type="GO" id="GO:0120029">
    <property type="term" value="P:proton export across plasma membrane"/>
    <property type="evidence" value="ECO:0007669"/>
    <property type="project" value="InterPro"/>
</dbReference>
<feature type="transmembrane region" description="Helical" evidence="12">
    <location>
        <begin position="340"/>
        <end position="362"/>
    </location>
</feature>
<dbReference type="OrthoDB" id="2190219at2759"/>
<dbReference type="InterPro" id="IPR004712">
    <property type="entry name" value="Na+/H+_antiporter_fungi"/>
</dbReference>
<feature type="compositionally biased region" description="Basic and acidic residues" evidence="11">
    <location>
        <begin position="1274"/>
        <end position="1283"/>
    </location>
</feature>
<dbReference type="GO" id="GO:0030007">
    <property type="term" value="P:intracellular potassium ion homeostasis"/>
    <property type="evidence" value="ECO:0007669"/>
    <property type="project" value="TreeGrafter"/>
</dbReference>
<evidence type="ECO:0000313" key="15">
    <source>
        <dbReference type="Proteomes" id="UP000245942"/>
    </source>
</evidence>
<feature type="domain" description="Cation/H+ exchanger transmembrane" evidence="13">
    <location>
        <begin position="26"/>
        <end position="440"/>
    </location>
</feature>
<keyword evidence="4" id="KW-0050">Antiport</keyword>
<gene>
    <name evidence="14" type="ORF">BCV69DRAFT_271779</name>
</gene>
<dbReference type="RefSeq" id="XP_025346971.1">
    <property type="nucleotide sequence ID" value="XM_025490963.1"/>
</dbReference>
<name>A0A316U5S4_9BASI</name>